<organism evidence="2 3">
    <name type="scientific">Streptomyces hyderabadensis</name>
    <dbReference type="NCBI Taxonomy" id="598549"/>
    <lineage>
        <taxon>Bacteria</taxon>
        <taxon>Bacillati</taxon>
        <taxon>Actinomycetota</taxon>
        <taxon>Actinomycetes</taxon>
        <taxon>Kitasatosporales</taxon>
        <taxon>Streptomycetaceae</taxon>
        <taxon>Streptomyces</taxon>
    </lineage>
</organism>
<dbReference type="Pfam" id="PF10282">
    <property type="entry name" value="Lactonase"/>
    <property type="match status" value="1"/>
</dbReference>
<dbReference type="InterPro" id="IPR015943">
    <property type="entry name" value="WD40/YVTN_repeat-like_dom_sf"/>
</dbReference>
<evidence type="ECO:0000256" key="1">
    <source>
        <dbReference type="ARBA" id="ARBA00005564"/>
    </source>
</evidence>
<dbReference type="InterPro" id="IPR050282">
    <property type="entry name" value="Cycloisomerase_2"/>
</dbReference>
<sequence>MSTRHIAPAVRPTGRLVAFIGAYGDTTDPKAGGITTLHVSWDGRELVHAHHTAEPRDAGYLVYAPGTRTLYAVDERKTDGRGPVEPPAAVHALTVSERDGRLSPLNWLPAPGPRPTYLGLDEQQGVLVTANHGDFDHVEHVVRADDGTWHTEYLYDDSTVLLYGLSADGRLAALRDVRVMEGHGKDPNFSPQAGGHGQSGAHAHCAVIDPTGRWVLVGDKGTDRILVYRLGTTLELAHTCQLPPETGPRHIAFAPDGDRAYVTYEFASEIASYSFDPSSGELRELARTSTLPSGFTRLNEPAEVRVHPGGGFVYVNNRGEDTVVWFRADPDGGLTRAGHVPLAPSIHPGLAARSFAFDPSGTFLLVADRPANLVRSYAVDPDEGTLAPLSEFGVSQPAFVEFGVLPD</sequence>
<evidence type="ECO:0000313" key="2">
    <source>
        <dbReference type="EMBL" id="GAA5004827.1"/>
    </source>
</evidence>
<dbReference type="Gene3D" id="2.130.10.10">
    <property type="entry name" value="YVTN repeat-like/Quinoprotein amine dehydrogenase"/>
    <property type="match status" value="1"/>
</dbReference>
<proteinExistence type="inferred from homology"/>
<dbReference type="SUPFAM" id="SSF75011">
    <property type="entry name" value="3-carboxy-cis,cis-mucoante lactonizing enzyme"/>
    <property type="match status" value="1"/>
</dbReference>
<dbReference type="EMBL" id="BAABIV010000028">
    <property type="protein sequence ID" value="GAA5004827.1"/>
    <property type="molecule type" value="Genomic_DNA"/>
</dbReference>
<dbReference type="RefSeq" id="WP_226027338.1">
    <property type="nucleotide sequence ID" value="NZ_BAABIV010000028.1"/>
</dbReference>
<evidence type="ECO:0000313" key="3">
    <source>
        <dbReference type="Proteomes" id="UP001500610"/>
    </source>
</evidence>
<dbReference type="PANTHER" id="PTHR30344:SF1">
    <property type="entry name" value="6-PHOSPHOGLUCONOLACTONASE"/>
    <property type="match status" value="1"/>
</dbReference>
<comment type="caution">
    <text evidence="2">The sequence shown here is derived from an EMBL/GenBank/DDBJ whole genome shotgun (WGS) entry which is preliminary data.</text>
</comment>
<dbReference type="PANTHER" id="PTHR30344">
    <property type="entry name" value="6-PHOSPHOGLUCONOLACTONASE-RELATED"/>
    <property type="match status" value="1"/>
</dbReference>
<accession>A0ABP9IP42</accession>
<protein>
    <submittedName>
        <fullName evidence="2">Lactonase family protein</fullName>
    </submittedName>
</protein>
<gene>
    <name evidence="2" type="ORF">GCM10023257_57860</name>
</gene>
<reference evidence="3" key="1">
    <citation type="journal article" date="2019" name="Int. J. Syst. Evol. Microbiol.">
        <title>The Global Catalogue of Microorganisms (GCM) 10K type strain sequencing project: providing services to taxonomists for standard genome sequencing and annotation.</title>
        <authorList>
            <consortium name="The Broad Institute Genomics Platform"/>
            <consortium name="The Broad Institute Genome Sequencing Center for Infectious Disease"/>
            <person name="Wu L."/>
            <person name="Ma J."/>
        </authorList>
    </citation>
    <scope>NUCLEOTIDE SEQUENCE [LARGE SCALE GENOMIC DNA]</scope>
    <source>
        <strain evidence="3">JCM 17657</strain>
    </source>
</reference>
<dbReference type="InterPro" id="IPR019405">
    <property type="entry name" value="Lactonase_7-beta_prop"/>
</dbReference>
<keyword evidence="3" id="KW-1185">Reference proteome</keyword>
<comment type="similarity">
    <text evidence="1">Belongs to the cycloisomerase 2 family.</text>
</comment>
<dbReference type="Proteomes" id="UP001500610">
    <property type="component" value="Unassembled WGS sequence"/>
</dbReference>
<name>A0ABP9IP42_9ACTN</name>